<organism evidence="3 4">
    <name type="scientific">Staphylococcus arlettae</name>
    <dbReference type="NCBI Taxonomy" id="29378"/>
    <lineage>
        <taxon>Bacteria</taxon>
        <taxon>Bacillati</taxon>
        <taxon>Bacillota</taxon>
        <taxon>Bacilli</taxon>
        <taxon>Bacillales</taxon>
        <taxon>Staphylococcaceae</taxon>
        <taxon>Staphylococcus</taxon>
    </lineage>
</organism>
<protein>
    <submittedName>
        <fullName evidence="3">Multidrug resistance protein B</fullName>
    </submittedName>
</protein>
<gene>
    <name evidence="3" type="primary">norB_2</name>
    <name evidence="3" type="ORF">NCTC12413_00416</name>
    <name evidence="2" type="ORF">SAR03_23880</name>
</gene>
<dbReference type="EMBL" id="BKAV01000035">
    <property type="protein sequence ID" value="GEQ01351.1"/>
    <property type="molecule type" value="Genomic_DNA"/>
</dbReference>
<dbReference type="EMBL" id="UGZE01000001">
    <property type="protein sequence ID" value="SUJ10085.1"/>
    <property type="molecule type" value="Genomic_DNA"/>
</dbReference>
<keyword evidence="1" id="KW-1133">Transmembrane helix</keyword>
<evidence type="ECO:0000313" key="5">
    <source>
        <dbReference type="Proteomes" id="UP000321598"/>
    </source>
</evidence>
<proteinExistence type="predicted"/>
<reference evidence="2 5" key="2">
    <citation type="submission" date="2019-07" db="EMBL/GenBank/DDBJ databases">
        <title>Whole genome shotgun sequence of Staphylococcus arlettae NBRC 109765.</title>
        <authorList>
            <person name="Hosoyama A."/>
            <person name="Uohara A."/>
            <person name="Ohji S."/>
            <person name="Ichikawa N."/>
        </authorList>
    </citation>
    <scope>NUCLEOTIDE SEQUENCE [LARGE SCALE GENOMIC DNA]</scope>
    <source>
        <strain evidence="2 5">NBRC 109765</strain>
    </source>
</reference>
<evidence type="ECO:0000313" key="3">
    <source>
        <dbReference type="EMBL" id="SUJ10085.1"/>
    </source>
</evidence>
<evidence type="ECO:0000256" key="1">
    <source>
        <dbReference type="SAM" id="Phobius"/>
    </source>
</evidence>
<feature type="transmembrane region" description="Helical" evidence="1">
    <location>
        <begin position="20"/>
        <end position="43"/>
    </location>
</feature>
<dbReference type="Proteomes" id="UP000321598">
    <property type="component" value="Unassembled WGS sequence"/>
</dbReference>
<accession>A0A380BZP4</accession>
<evidence type="ECO:0000313" key="4">
    <source>
        <dbReference type="Proteomes" id="UP000254956"/>
    </source>
</evidence>
<reference evidence="3 4" key="1">
    <citation type="submission" date="2018-06" db="EMBL/GenBank/DDBJ databases">
        <authorList>
            <consortium name="Pathogen Informatics"/>
            <person name="Doyle S."/>
        </authorList>
    </citation>
    <scope>NUCLEOTIDE SEQUENCE [LARGE SCALE GENOMIC DNA]</scope>
    <source>
        <strain evidence="3 4">NCTC12413</strain>
    </source>
</reference>
<keyword evidence="1" id="KW-0812">Transmembrane</keyword>
<keyword evidence="1" id="KW-0472">Membrane</keyword>
<name>A0A380BZP4_9STAP</name>
<evidence type="ECO:0000313" key="2">
    <source>
        <dbReference type="EMBL" id="GEQ01351.1"/>
    </source>
</evidence>
<sequence length="83" mass="9189">MTVNESNATRTNQKISGRQLIIAIMLSILTYWLFAQAFLNIGPNVQKTYPVSPNIINISISLTSFVTGVFMVVGGNILTEWAR</sequence>
<keyword evidence="5" id="KW-1185">Reference proteome</keyword>
<dbReference type="Proteomes" id="UP000254956">
    <property type="component" value="Unassembled WGS sequence"/>
</dbReference>
<feature type="transmembrane region" description="Helical" evidence="1">
    <location>
        <begin position="55"/>
        <end position="78"/>
    </location>
</feature>
<dbReference type="AlphaFoldDB" id="A0A380BZP4"/>